<comment type="similarity">
    <text evidence="1">Belongs to the Rv1128c/1148c/1588c/1702c/1945/3466 family.</text>
</comment>
<comment type="caution">
    <text evidence="5">The sequence shown here is derived from an EMBL/GenBank/DDBJ whole genome shotgun (WGS) entry which is preliminary data.</text>
</comment>
<dbReference type="CDD" id="cd00085">
    <property type="entry name" value="HNHc"/>
    <property type="match status" value="1"/>
</dbReference>
<evidence type="ECO:0000256" key="1">
    <source>
        <dbReference type="ARBA" id="ARBA00023450"/>
    </source>
</evidence>
<evidence type="ECO:0000313" key="6">
    <source>
        <dbReference type="Proteomes" id="UP000008363"/>
    </source>
</evidence>
<sequence>MFEMADAQADLARVANLSADELIDLGQDLTRFERQAAARKIVTAHRVGQLAFERVLEMCGNASIKKMPEKAAVREVSYRLGVPTMTAGKWIELGERLQQLPTIMTAFLDGELSEHRARIIANRLAALEEGLRDSLAAAALGLARQPISGSQLGDKLDELIIEADPGAAAEQRDEFTQQQDVRISKEAHGHWGIDALVPLADGQYLKDRLAELIARDLCENDPRTIGQKRVAALAAIMRGLDTIECGCGHSDCPKKTTEQGHPSTEIATMPTASVVSVVTDALTLAGLTGEMVPRVDGYGVIDPDLARALADDATWQGLYREARAGDDTQGLRKGRPRRAGTIAPNHLIAPGPIVTRSRPPNDVGDLRPVDPSGHGGLVAPPTGALIYQPTDALRREVLLTDQTCRGPWCDHPATDCQLDHIVPFDHQNPVAGGWSVPANLAPLCIPCHQFKHLGLWVPVMYPGRIIVWRNATTGDEIITYP</sequence>
<dbReference type="GO" id="GO:0008270">
    <property type="term" value="F:zinc ion binding"/>
    <property type="evidence" value="ECO:0007669"/>
    <property type="project" value="InterPro"/>
</dbReference>
<proteinExistence type="inferred from homology"/>
<dbReference type="Pfam" id="PF01844">
    <property type="entry name" value="HNH"/>
    <property type="match status" value="1"/>
</dbReference>
<protein>
    <submittedName>
        <fullName evidence="5">Uncharacterized protein</fullName>
    </submittedName>
</protein>
<dbReference type="InterPro" id="IPR003870">
    <property type="entry name" value="DUF222"/>
</dbReference>
<feature type="domain" description="HNH" evidence="3">
    <location>
        <begin position="411"/>
        <end position="452"/>
    </location>
</feature>
<dbReference type="AlphaFoldDB" id="K6WC13"/>
<dbReference type="InterPro" id="IPR003615">
    <property type="entry name" value="HNH_nuc"/>
</dbReference>
<dbReference type="InterPro" id="IPR002711">
    <property type="entry name" value="HNH"/>
</dbReference>
<dbReference type="eggNOG" id="COG1403">
    <property type="taxonomic scope" value="Bacteria"/>
</dbReference>
<dbReference type="Proteomes" id="UP000008363">
    <property type="component" value="Unassembled WGS sequence"/>
</dbReference>
<evidence type="ECO:0000313" key="5">
    <source>
        <dbReference type="EMBL" id="GAB89732.1"/>
    </source>
</evidence>
<dbReference type="RefSeq" id="WP_006331966.1">
    <property type="nucleotide sequence ID" value="NZ_BAHC01000069.1"/>
</dbReference>
<dbReference type="GO" id="GO:0004519">
    <property type="term" value="F:endonuclease activity"/>
    <property type="evidence" value="ECO:0007669"/>
    <property type="project" value="InterPro"/>
</dbReference>
<dbReference type="STRING" id="1108045.GORHZ_069_01110"/>
<name>K6WC13_9ACTN</name>
<organism evidence="5 6">
    <name type="scientific">Gordonia rhizosphera NBRC 16068</name>
    <dbReference type="NCBI Taxonomy" id="1108045"/>
    <lineage>
        <taxon>Bacteria</taxon>
        <taxon>Bacillati</taxon>
        <taxon>Actinomycetota</taxon>
        <taxon>Actinomycetes</taxon>
        <taxon>Mycobacteriales</taxon>
        <taxon>Gordoniaceae</taxon>
        <taxon>Gordonia</taxon>
    </lineage>
</organism>
<keyword evidence="6" id="KW-1185">Reference proteome</keyword>
<gene>
    <name evidence="5" type="ORF">GORHZ_069_01110</name>
</gene>
<dbReference type="Pfam" id="PF02720">
    <property type="entry name" value="DUF222"/>
    <property type="match status" value="1"/>
</dbReference>
<evidence type="ECO:0000256" key="2">
    <source>
        <dbReference type="SAM" id="MobiDB-lite"/>
    </source>
</evidence>
<accession>K6WC13</accession>
<evidence type="ECO:0000259" key="4">
    <source>
        <dbReference type="Pfam" id="PF02720"/>
    </source>
</evidence>
<reference evidence="5 6" key="1">
    <citation type="submission" date="2012-08" db="EMBL/GenBank/DDBJ databases">
        <title>Whole genome shotgun sequence of Gordonia rhizosphera NBRC 16068.</title>
        <authorList>
            <person name="Takarada H."/>
            <person name="Isaki S."/>
            <person name="Hosoyama A."/>
            <person name="Tsuchikane K."/>
            <person name="Katsumata H."/>
            <person name="Baba S."/>
            <person name="Ohji S."/>
            <person name="Yamazaki S."/>
            <person name="Fujita N."/>
        </authorList>
    </citation>
    <scope>NUCLEOTIDE SEQUENCE [LARGE SCALE GENOMIC DNA]</scope>
    <source>
        <strain evidence="5 6">NBRC 16068</strain>
    </source>
</reference>
<dbReference type="OrthoDB" id="4363335at2"/>
<feature type="region of interest" description="Disordered" evidence="2">
    <location>
        <begin position="326"/>
        <end position="359"/>
    </location>
</feature>
<dbReference type="GO" id="GO:0003676">
    <property type="term" value="F:nucleic acid binding"/>
    <property type="evidence" value="ECO:0007669"/>
    <property type="project" value="InterPro"/>
</dbReference>
<dbReference type="EMBL" id="BAHC01000069">
    <property type="protein sequence ID" value="GAB89732.1"/>
    <property type="molecule type" value="Genomic_DNA"/>
</dbReference>
<feature type="domain" description="DUF222" evidence="4">
    <location>
        <begin position="45"/>
        <end position="316"/>
    </location>
</feature>
<evidence type="ECO:0000259" key="3">
    <source>
        <dbReference type="Pfam" id="PF01844"/>
    </source>
</evidence>
<dbReference type="Gene3D" id="1.10.30.50">
    <property type="match status" value="1"/>
</dbReference>